<dbReference type="PANTHER" id="PTHR28629">
    <property type="entry name" value="TRIOKINASE/FMN CYCLASE"/>
    <property type="match status" value="1"/>
</dbReference>
<dbReference type="GO" id="GO:0047324">
    <property type="term" value="F:phosphoenolpyruvate-glycerone phosphotransferase activity"/>
    <property type="evidence" value="ECO:0007669"/>
    <property type="project" value="UniProtKB-EC"/>
</dbReference>
<dbReference type="FunFam" id="1.25.40.340:FF:000002">
    <property type="entry name" value="Dihydroxyacetone kinase, L subunit"/>
    <property type="match status" value="1"/>
</dbReference>
<dbReference type="InterPro" id="IPR036117">
    <property type="entry name" value="DhaL_dom_sf"/>
</dbReference>
<name>A0A9X3FQZ6_9LACT</name>
<protein>
    <recommendedName>
        <fullName evidence="3">phosphoenolpyruvate--glycerone phosphotransferase</fullName>
        <ecNumber evidence="3">2.7.1.121</ecNumber>
    </recommendedName>
</protein>
<dbReference type="Pfam" id="PF02734">
    <property type="entry name" value="Dak2"/>
    <property type="match status" value="1"/>
</dbReference>
<feature type="domain" description="DhaL" evidence="9">
    <location>
        <begin position="4"/>
        <end position="188"/>
    </location>
</feature>
<dbReference type="PROSITE" id="PS51480">
    <property type="entry name" value="DHAL"/>
    <property type="match status" value="1"/>
</dbReference>
<sequence length="190" mass="20766">MELQKNQAWLDDWLADLKANKDYLSQLDQKIGDGDHGNNMARGAKAVEDKLAEKPAENTSDLFMQVAQLLMSKIGGASGPLYGSAFLAMATAVKNSDDLTAIFAAGLDKIKQRGKAETGEKTMVDMWQAAIDALEADDISIDRLDQARDEIIAMKASKGRASYYGDRSVGEMDPGAESSYYLFKNVFKQV</sequence>
<evidence type="ECO:0000259" key="9">
    <source>
        <dbReference type="PROSITE" id="PS51480"/>
    </source>
</evidence>
<comment type="catalytic activity">
    <reaction evidence="1">
        <text>dihydroxyacetone + phosphoenolpyruvate = dihydroxyacetone phosphate + pyruvate</text>
        <dbReference type="Rhea" id="RHEA:18381"/>
        <dbReference type="ChEBI" id="CHEBI:15361"/>
        <dbReference type="ChEBI" id="CHEBI:16016"/>
        <dbReference type="ChEBI" id="CHEBI:57642"/>
        <dbReference type="ChEBI" id="CHEBI:58702"/>
        <dbReference type="EC" id="2.7.1.121"/>
    </reaction>
</comment>
<organism evidence="10 11">
    <name type="scientific">Aerococcus kribbianus</name>
    <dbReference type="NCBI Taxonomy" id="2999064"/>
    <lineage>
        <taxon>Bacteria</taxon>
        <taxon>Bacillati</taxon>
        <taxon>Bacillota</taxon>
        <taxon>Bacilli</taxon>
        <taxon>Lactobacillales</taxon>
        <taxon>Aerococcaceae</taxon>
        <taxon>Aerococcus</taxon>
    </lineage>
</organism>
<dbReference type="NCBIfam" id="TIGR02365">
    <property type="entry name" value="dha_L_ycgS"/>
    <property type="match status" value="1"/>
</dbReference>
<dbReference type="SUPFAM" id="SSF101473">
    <property type="entry name" value="DhaL-like"/>
    <property type="match status" value="1"/>
</dbReference>
<evidence type="ECO:0000256" key="3">
    <source>
        <dbReference type="ARBA" id="ARBA00012095"/>
    </source>
</evidence>
<evidence type="ECO:0000256" key="1">
    <source>
        <dbReference type="ARBA" id="ARBA00001113"/>
    </source>
</evidence>
<keyword evidence="4" id="KW-0808">Transferase</keyword>
<evidence type="ECO:0000256" key="6">
    <source>
        <dbReference type="ARBA" id="ARBA00022798"/>
    </source>
</evidence>
<dbReference type="PANTHER" id="PTHR28629:SF4">
    <property type="entry name" value="TRIOKINASE_FMN CYCLASE"/>
    <property type="match status" value="1"/>
</dbReference>
<dbReference type="InterPro" id="IPR050861">
    <property type="entry name" value="Dihydroxyacetone_Kinase"/>
</dbReference>
<dbReference type="RefSeq" id="WP_268752594.1">
    <property type="nucleotide sequence ID" value="NZ_JAPRFQ010000003.1"/>
</dbReference>
<evidence type="ECO:0000256" key="2">
    <source>
        <dbReference type="ARBA" id="ARBA00004745"/>
    </source>
</evidence>
<dbReference type="GO" id="GO:0005829">
    <property type="term" value="C:cytosol"/>
    <property type="evidence" value="ECO:0007669"/>
    <property type="project" value="TreeGrafter"/>
</dbReference>
<gene>
    <name evidence="10" type="primary">dhaL</name>
    <name evidence="10" type="ORF">OW157_06815</name>
</gene>
<reference evidence="10" key="1">
    <citation type="submission" date="2022-12" db="EMBL/GenBank/DDBJ databases">
        <title>Description and comparative metabolic analysis of Aerococcus sp. nov., isolated from the feces of a pig.</title>
        <authorList>
            <person name="Chang Y.-H."/>
        </authorList>
    </citation>
    <scope>NUCLEOTIDE SEQUENCE</scope>
    <source>
        <strain evidence="10">YH-aer222</strain>
    </source>
</reference>
<keyword evidence="5 10" id="KW-0418">Kinase</keyword>
<accession>A0A9X3FQZ6</accession>
<evidence type="ECO:0000256" key="5">
    <source>
        <dbReference type="ARBA" id="ARBA00022777"/>
    </source>
</evidence>
<dbReference type="SMART" id="SM01120">
    <property type="entry name" value="Dak2"/>
    <property type="match status" value="1"/>
</dbReference>
<dbReference type="GO" id="GO:0004371">
    <property type="term" value="F:glycerone kinase activity"/>
    <property type="evidence" value="ECO:0007669"/>
    <property type="project" value="InterPro"/>
</dbReference>
<comment type="subunit">
    <text evidence="7">Homodimer. The dihydroxyacetone kinase complex is composed of a homodimer of DhaM, a homodimer of DhaK and the subunit DhaL.</text>
</comment>
<comment type="caution">
    <text evidence="10">The sequence shown here is derived from an EMBL/GenBank/DDBJ whole genome shotgun (WGS) entry which is preliminary data.</text>
</comment>
<dbReference type="InterPro" id="IPR004007">
    <property type="entry name" value="DhaL_dom"/>
</dbReference>
<evidence type="ECO:0000256" key="8">
    <source>
        <dbReference type="ARBA" id="ARBA00055771"/>
    </source>
</evidence>
<evidence type="ECO:0000256" key="7">
    <source>
        <dbReference type="ARBA" id="ARBA00046577"/>
    </source>
</evidence>
<evidence type="ECO:0000313" key="10">
    <source>
        <dbReference type="EMBL" id="MCZ0726264.1"/>
    </source>
</evidence>
<dbReference type="EMBL" id="JAPRFR010000003">
    <property type="protein sequence ID" value="MCZ0726264.1"/>
    <property type="molecule type" value="Genomic_DNA"/>
</dbReference>
<evidence type="ECO:0000313" key="11">
    <source>
        <dbReference type="Proteomes" id="UP001146670"/>
    </source>
</evidence>
<keyword evidence="11" id="KW-1185">Reference proteome</keyword>
<dbReference type="InterPro" id="IPR012737">
    <property type="entry name" value="DhaK_L_YcgS"/>
</dbReference>
<keyword evidence="6" id="KW-0319">Glycerol metabolism</keyword>
<dbReference type="AlphaFoldDB" id="A0A9X3FQZ6"/>
<proteinExistence type="predicted"/>
<dbReference type="EC" id="2.7.1.121" evidence="3"/>
<dbReference type="Gene3D" id="1.25.40.340">
    <property type="match status" value="1"/>
</dbReference>
<evidence type="ECO:0000256" key="4">
    <source>
        <dbReference type="ARBA" id="ARBA00022679"/>
    </source>
</evidence>
<dbReference type="Proteomes" id="UP001146670">
    <property type="component" value="Unassembled WGS sequence"/>
</dbReference>
<comment type="pathway">
    <text evidence="2">Polyol metabolism; glycerol degradation.</text>
</comment>
<comment type="function">
    <text evidence="8">ADP-binding subunit of the dihydroxyacetone kinase, which is responsible for the phosphoenolpyruvate (PEP)-dependent phosphorylation of dihydroxyacetone. DhaL-ADP is converted to DhaL-ATP via a phosphoryl group transfer from DhaM and transmits it to dihydroxyacetone binds to DhaK.</text>
</comment>
<dbReference type="GO" id="GO:0019563">
    <property type="term" value="P:glycerol catabolic process"/>
    <property type="evidence" value="ECO:0007669"/>
    <property type="project" value="TreeGrafter"/>
</dbReference>